<name>A0AC60A426_RANTA</name>
<gene>
    <name evidence="1" type="ORF">MRATA1EN22A_LOCUS26656</name>
</gene>
<evidence type="ECO:0000313" key="1">
    <source>
        <dbReference type="EMBL" id="CAN0554237.1"/>
    </source>
</evidence>
<reference evidence="1" key="2">
    <citation type="submission" date="2025-03" db="EMBL/GenBank/DDBJ databases">
        <authorList>
            <consortium name="ELIXIR-Norway"/>
            <consortium name="Elixir Norway"/>
        </authorList>
    </citation>
    <scope>NUCLEOTIDE SEQUENCE</scope>
</reference>
<dbReference type="Proteomes" id="UP001162501">
    <property type="component" value="Chromosome 7"/>
</dbReference>
<evidence type="ECO:0000313" key="2">
    <source>
        <dbReference type="Proteomes" id="UP001162501"/>
    </source>
</evidence>
<protein>
    <submittedName>
        <fullName evidence="1">Uncharacterized protein</fullName>
    </submittedName>
</protein>
<reference evidence="1" key="1">
    <citation type="submission" date="2023-05" db="EMBL/GenBank/DDBJ databases">
        <authorList>
            <consortium name="ELIXIR-Norway"/>
        </authorList>
    </citation>
    <scope>NUCLEOTIDE SEQUENCE</scope>
</reference>
<accession>A0AC60A426</accession>
<sequence>MASARQGLCRPRRCIPTFGVENPLSVFGERGVTTILRICLACFVPRVKLQRGPQVTPNTDTVQALATLSKRPQDYPPPRTPLAGLSLFSGYFCSLDFLSVDGQVNSAPQGPCDTRQKAGFTCRNRFTPGRNSLGVRGDACTEEHSPPGRCGQRRAHPPRPPSPDAQLVQPRAQGSEAKVSGRVGAGAALAARSPPAPAGPGWREGEGSVDGGHLVPHSPLADMVQAAGAGAGRAAETAGRAWGGKFLPDARGAPAAAREGRRLAARGRLPQDTWAPRGRRAGTRRARGPAGRGSADSPRPSWAGPASPPPRPARPARSSGRGDAPPAPLRRQPELLSPSERGAAACGGGYGSPPRPEPLGK</sequence>
<proteinExistence type="predicted"/>
<dbReference type="EMBL" id="OX596091">
    <property type="protein sequence ID" value="CAN0554237.1"/>
    <property type="molecule type" value="Genomic_DNA"/>
</dbReference>
<organism evidence="1 2">
    <name type="scientific">Rangifer tarandus platyrhynchus</name>
    <name type="common">Svalbard reindeer</name>
    <dbReference type="NCBI Taxonomy" id="3082113"/>
    <lineage>
        <taxon>Eukaryota</taxon>
        <taxon>Metazoa</taxon>
        <taxon>Chordata</taxon>
        <taxon>Craniata</taxon>
        <taxon>Vertebrata</taxon>
        <taxon>Euteleostomi</taxon>
        <taxon>Mammalia</taxon>
        <taxon>Eutheria</taxon>
        <taxon>Laurasiatheria</taxon>
        <taxon>Artiodactyla</taxon>
        <taxon>Ruminantia</taxon>
        <taxon>Pecora</taxon>
        <taxon>Cervidae</taxon>
        <taxon>Odocoileinae</taxon>
        <taxon>Rangifer</taxon>
    </lineage>
</organism>